<keyword evidence="5 9" id="KW-0472">Membrane</keyword>
<evidence type="ECO:0000256" key="8">
    <source>
        <dbReference type="SAM" id="MobiDB-lite"/>
    </source>
</evidence>
<dbReference type="GO" id="GO:0032981">
    <property type="term" value="P:mitochondrial respiratory chain complex I assembly"/>
    <property type="evidence" value="ECO:0007669"/>
    <property type="project" value="InterPro"/>
</dbReference>
<evidence type="ECO:0000256" key="3">
    <source>
        <dbReference type="ARBA" id="ARBA00022692"/>
    </source>
</evidence>
<evidence type="ECO:0000256" key="5">
    <source>
        <dbReference type="ARBA" id="ARBA00023136"/>
    </source>
</evidence>
<evidence type="ECO:0000313" key="11">
    <source>
        <dbReference type="Proteomes" id="UP000230423"/>
    </source>
</evidence>
<keyword evidence="3 9" id="KW-0812">Transmembrane</keyword>
<keyword evidence="4 9" id="KW-1133">Transmembrane helix</keyword>
<feature type="transmembrane region" description="Helical" evidence="9">
    <location>
        <begin position="137"/>
        <end position="156"/>
    </location>
</feature>
<dbReference type="InterPro" id="IPR055299">
    <property type="entry name" value="TIMMDC1"/>
</dbReference>
<evidence type="ECO:0000256" key="4">
    <source>
        <dbReference type="ARBA" id="ARBA00022989"/>
    </source>
</evidence>
<evidence type="ECO:0000256" key="1">
    <source>
        <dbReference type="ARBA" id="ARBA00004141"/>
    </source>
</evidence>
<dbReference type="GO" id="GO:0016020">
    <property type="term" value="C:membrane"/>
    <property type="evidence" value="ECO:0007669"/>
    <property type="project" value="UniProtKB-SubCell"/>
</dbReference>
<dbReference type="EMBL" id="KZ347150">
    <property type="protein sequence ID" value="PIO68330.1"/>
    <property type="molecule type" value="Genomic_DNA"/>
</dbReference>
<feature type="transmembrane region" description="Helical" evidence="9">
    <location>
        <begin position="162"/>
        <end position="182"/>
    </location>
</feature>
<protein>
    <recommendedName>
        <fullName evidence="6">Complex I assembly factor TIMMDC1, mitochondrial</fullName>
    </recommendedName>
    <alternativeName>
        <fullName evidence="7">Translocase of inner mitochondrial membrane domain-containing protein 1</fullName>
    </alternativeName>
</protein>
<feature type="transmembrane region" description="Helical" evidence="9">
    <location>
        <begin position="109"/>
        <end position="130"/>
    </location>
</feature>
<sequence>MSDGSITTSAGPSWWSLSYWAGRDQHKPLPVKDNADSGAGTHAKNLQSAPSASELSQTTVCPEISPEELPGWERLRLLYTKPSMERDCTVRKRRTDYAIVRFAKSGFSMGFKCAIISGGIVLLTTHMAAYRQRFSSWYFPALSALVGGVFTFPLGVIGSIKAVGLGVTSGLTLSAIVHLYALSVDKPVNEAYWTFKRDYEKDLRLDQEWNERLKELMKQEKIWWRATAVQRLKKLDEEKLAAQDA</sequence>
<dbReference type="GO" id="GO:0005739">
    <property type="term" value="C:mitochondrion"/>
    <property type="evidence" value="ECO:0007669"/>
    <property type="project" value="TreeGrafter"/>
</dbReference>
<comment type="similarity">
    <text evidence="2">Belongs to the Tim17/Tim22/Tim23 family.</text>
</comment>
<dbReference type="Proteomes" id="UP000230423">
    <property type="component" value="Unassembled WGS sequence"/>
</dbReference>
<gene>
    <name evidence="10" type="ORF">TELCIR_09887</name>
</gene>
<name>A0A2G9UFT0_TELCI</name>
<dbReference type="OrthoDB" id="5826189at2759"/>
<comment type="subcellular location">
    <subcellularLocation>
        <location evidence="1">Membrane</location>
        <topology evidence="1">Multi-pass membrane protein</topology>
    </subcellularLocation>
</comment>
<accession>A0A2G9UFT0</accession>
<dbReference type="PANTHER" id="PTHR13002:SF1">
    <property type="entry name" value="COMPLEX I ASSEMBLY FACTOR TIMMDC1, MITOCHONDRIAL"/>
    <property type="match status" value="1"/>
</dbReference>
<evidence type="ECO:0000256" key="6">
    <source>
        <dbReference type="ARBA" id="ARBA00040778"/>
    </source>
</evidence>
<evidence type="ECO:0000256" key="9">
    <source>
        <dbReference type="SAM" id="Phobius"/>
    </source>
</evidence>
<feature type="region of interest" description="Disordered" evidence="8">
    <location>
        <begin position="29"/>
        <end position="57"/>
    </location>
</feature>
<dbReference type="PANTHER" id="PTHR13002">
    <property type="entry name" value="C3ORF1 PROTEIN-RELATED"/>
    <property type="match status" value="1"/>
</dbReference>
<evidence type="ECO:0000256" key="7">
    <source>
        <dbReference type="ARBA" id="ARBA00041344"/>
    </source>
</evidence>
<reference evidence="10 11" key="1">
    <citation type="submission" date="2015-09" db="EMBL/GenBank/DDBJ databases">
        <title>Draft genome of the parasitic nematode Teladorsagia circumcincta isolate WARC Sus (inbred).</title>
        <authorList>
            <person name="Mitreva M."/>
        </authorList>
    </citation>
    <scope>NUCLEOTIDE SEQUENCE [LARGE SCALE GENOMIC DNA]</scope>
    <source>
        <strain evidence="10 11">S</strain>
    </source>
</reference>
<proteinExistence type="inferred from homology"/>
<keyword evidence="11" id="KW-1185">Reference proteome</keyword>
<dbReference type="AlphaFoldDB" id="A0A2G9UFT0"/>
<evidence type="ECO:0000313" key="10">
    <source>
        <dbReference type="EMBL" id="PIO68330.1"/>
    </source>
</evidence>
<feature type="compositionally biased region" description="Polar residues" evidence="8">
    <location>
        <begin position="44"/>
        <end position="57"/>
    </location>
</feature>
<organism evidence="10 11">
    <name type="scientific">Teladorsagia circumcincta</name>
    <name type="common">Brown stomach worm</name>
    <name type="synonym">Ostertagia circumcincta</name>
    <dbReference type="NCBI Taxonomy" id="45464"/>
    <lineage>
        <taxon>Eukaryota</taxon>
        <taxon>Metazoa</taxon>
        <taxon>Ecdysozoa</taxon>
        <taxon>Nematoda</taxon>
        <taxon>Chromadorea</taxon>
        <taxon>Rhabditida</taxon>
        <taxon>Rhabditina</taxon>
        <taxon>Rhabditomorpha</taxon>
        <taxon>Strongyloidea</taxon>
        <taxon>Trichostrongylidae</taxon>
        <taxon>Teladorsagia</taxon>
    </lineage>
</organism>
<evidence type="ECO:0000256" key="2">
    <source>
        <dbReference type="ARBA" id="ARBA00008444"/>
    </source>
</evidence>